<feature type="region of interest" description="Disordered" evidence="1">
    <location>
        <begin position="138"/>
        <end position="166"/>
    </location>
</feature>
<protein>
    <submittedName>
        <fullName evidence="2">RRM domain-containing protein</fullName>
    </submittedName>
</protein>
<dbReference type="InterPro" id="IPR035979">
    <property type="entry name" value="RBD_domain_sf"/>
</dbReference>
<dbReference type="InterPro" id="IPR012677">
    <property type="entry name" value="Nucleotide-bd_a/b_plait_sf"/>
</dbReference>
<dbReference type="CDD" id="cd00590">
    <property type="entry name" value="RRM_SF"/>
    <property type="match status" value="1"/>
</dbReference>
<feature type="region of interest" description="Disordered" evidence="1">
    <location>
        <begin position="180"/>
        <end position="223"/>
    </location>
</feature>
<feature type="compositionally biased region" description="Low complexity" evidence="1">
    <location>
        <begin position="139"/>
        <end position="151"/>
    </location>
</feature>
<dbReference type="AlphaFoldDB" id="A0A0R3WZ64"/>
<proteinExistence type="predicted"/>
<reference evidence="2" key="1">
    <citation type="submission" date="2017-02" db="UniProtKB">
        <authorList>
            <consortium name="WormBaseParasite"/>
        </authorList>
    </citation>
    <scope>IDENTIFICATION</scope>
</reference>
<evidence type="ECO:0000256" key="1">
    <source>
        <dbReference type="SAM" id="MobiDB-lite"/>
    </source>
</evidence>
<accession>A0A0R3WZ64</accession>
<dbReference type="SUPFAM" id="SSF54928">
    <property type="entry name" value="RNA-binding domain, RBD"/>
    <property type="match status" value="1"/>
</dbReference>
<dbReference type="Gene3D" id="3.30.70.330">
    <property type="match status" value="1"/>
</dbReference>
<organism evidence="2">
    <name type="scientific">Hydatigena taeniaeformis</name>
    <name type="common">Feline tapeworm</name>
    <name type="synonym">Taenia taeniaeformis</name>
    <dbReference type="NCBI Taxonomy" id="6205"/>
    <lineage>
        <taxon>Eukaryota</taxon>
        <taxon>Metazoa</taxon>
        <taxon>Spiralia</taxon>
        <taxon>Lophotrochozoa</taxon>
        <taxon>Platyhelminthes</taxon>
        <taxon>Cestoda</taxon>
        <taxon>Eucestoda</taxon>
        <taxon>Cyclophyllidea</taxon>
        <taxon>Taeniidae</taxon>
        <taxon>Hydatigera</taxon>
    </lineage>
</organism>
<dbReference type="GO" id="GO:0003676">
    <property type="term" value="F:nucleic acid binding"/>
    <property type="evidence" value="ECO:0007669"/>
    <property type="project" value="InterPro"/>
</dbReference>
<name>A0A0R3WZ64_HYDTA</name>
<evidence type="ECO:0000313" key="2">
    <source>
        <dbReference type="WBParaSite" id="TTAC_0000605401-mRNA-1"/>
    </source>
</evidence>
<feature type="compositionally biased region" description="Basic and acidic residues" evidence="1">
    <location>
        <begin position="210"/>
        <end position="223"/>
    </location>
</feature>
<dbReference type="WBParaSite" id="TTAC_0000605401-mRNA-1">
    <property type="protein sequence ID" value="TTAC_0000605401-mRNA-1"/>
    <property type="gene ID" value="TTAC_0000605401"/>
</dbReference>
<dbReference type="STRING" id="6205.A0A0R3WZ64"/>
<sequence>LSISGRLFAGQSMRAEVRSNHLYGGNRITNGVYNPDDIDFLRILVTGLPPGVRQADLKNVFPTAENIRLPMSPRNFNYGDFGVHASNNHIVLGDFSYAILNYVSDAVALDAFSQCHKILLEGHPISVNFAFKTPENKLPASTATTSSTKPSVPIESQDGTQPPQRVGNVVIQTMVNAKDAEEDRLTSTKTSASLELIKDQQPHVQNLSTKEGKSEDEGSEEKSTFIFEMIKQAKQIDERTTELKSGGNNEGPDDD</sequence>